<accession>A0ACC1LR84</accession>
<evidence type="ECO:0000313" key="2">
    <source>
        <dbReference type="Proteomes" id="UP001140096"/>
    </source>
</evidence>
<gene>
    <name evidence="1" type="ORF">H4S07_000001</name>
</gene>
<sequence length="176" mass="19775">MWNRDYNVARNIAYLGMPQCLGLPCPWFFSKHLELPLLRPSAIVCYMDPNSAKLVVLPHELMPTQKETLVPVYRTPRARRERPSVTPTEPVPPVAVMPKSDPKSPQKSQEERPRMMPAAAQAARAREAAAEVAEALRVNPEVNRPSQKAVKRAEVNAKWLARERAFIADIRNSACG</sequence>
<organism evidence="1 2">
    <name type="scientific">Coemansia furcata</name>
    <dbReference type="NCBI Taxonomy" id="417177"/>
    <lineage>
        <taxon>Eukaryota</taxon>
        <taxon>Fungi</taxon>
        <taxon>Fungi incertae sedis</taxon>
        <taxon>Zoopagomycota</taxon>
        <taxon>Kickxellomycotina</taxon>
        <taxon>Kickxellomycetes</taxon>
        <taxon>Kickxellales</taxon>
        <taxon>Kickxellaceae</taxon>
        <taxon>Coemansia</taxon>
    </lineage>
</organism>
<comment type="caution">
    <text evidence="1">The sequence shown here is derived from an EMBL/GenBank/DDBJ whole genome shotgun (WGS) entry which is preliminary data.</text>
</comment>
<reference evidence="1" key="1">
    <citation type="submission" date="2022-07" db="EMBL/GenBank/DDBJ databases">
        <title>Phylogenomic reconstructions and comparative analyses of Kickxellomycotina fungi.</title>
        <authorList>
            <person name="Reynolds N.K."/>
            <person name="Stajich J.E."/>
            <person name="Barry K."/>
            <person name="Grigoriev I.V."/>
            <person name="Crous P."/>
            <person name="Smith M.E."/>
        </authorList>
    </citation>
    <scope>NUCLEOTIDE SEQUENCE</scope>
    <source>
        <strain evidence="1">CBS 102833</strain>
    </source>
</reference>
<keyword evidence="2" id="KW-1185">Reference proteome</keyword>
<dbReference type="EMBL" id="JANBUP010000001">
    <property type="protein sequence ID" value="KAJ2814203.1"/>
    <property type="molecule type" value="Genomic_DNA"/>
</dbReference>
<dbReference type="Proteomes" id="UP001140096">
    <property type="component" value="Unassembled WGS sequence"/>
</dbReference>
<protein>
    <submittedName>
        <fullName evidence="1">Uncharacterized protein</fullName>
    </submittedName>
</protein>
<evidence type="ECO:0000313" key="1">
    <source>
        <dbReference type="EMBL" id="KAJ2814203.1"/>
    </source>
</evidence>
<name>A0ACC1LR84_9FUNG</name>
<proteinExistence type="predicted"/>